<dbReference type="Proteomes" id="UP000443423">
    <property type="component" value="Unassembled WGS sequence"/>
</dbReference>
<dbReference type="InterPro" id="IPR036163">
    <property type="entry name" value="HMA_dom_sf"/>
</dbReference>
<evidence type="ECO:0000259" key="1">
    <source>
        <dbReference type="PROSITE" id="PS50846"/>
    </source>
</evidence>
<evidence type="ECO:0000313" key="3">
    <source>
        <dbReference type="Proteomes" id="UP000443423"/>
    </source>
</evidence>
<dbReference type="SUPFAM" id="SSF55008">
    <property type="entry name" value="HMA, heavy metal-associated domain"/>
    <property type="match status" value="1"/>
</dbReference>
<reference evidence="2 3" key="1">
    <citation type="submission" date="2019-11" db="EMBL/GenBank/DDBJ databases">
        <title>Whole genome sequence of Haloferax sp. MBLA0078.</title>
        <authorList>
            <person name="Seo M.-J."/>
            <person name="Cho E.-S."/>
        </authorList>
    </citation>
    <scope>NUCLEOTIDE SEQUENCE [LARGE SCALE GENOMIC DNA]</scope>
    <source>
        <strain evidence="2 3">MBLA0078</strain>
    </source>
</reference>
<accession>A0A6A8G741</accession>
<proteinExistence type="predicted"/>
<dbReference type="CDD" id="cd00371">
    <property type="entry name" value="HMA"/>
    <property type="match status" value="1"/>
</dbReference>
<name>A0A6A8G741_9EURY</name>
<dbReference type="OrthoDB" id="44171at2157"/>
<organism evidence="2 3">
    <name type="scientific">Haloferax marinum</name>
    <dbReference type="NCBI Taxonomy" id="2666143"/>
    <lineage>
        <taxon>Archaea</taxon>
        <taxon>Methanobacteriati</taxon>
        <taxon>Methanobacteriota</taxon>
        <taxon>Stenosarchaea group</taxon>
        <taxon>Halobacteria</taxon>
        <taxon>Halobacteriales</taxon>
        <taxon>Haloferacaceae</taxon>
        <taxon>Haloferax</taxon>
    </lineage>
</organism>
<dbReference type="RefSeq" id="WP_151111653.1">
    <property type="nucleotide sequence ID" value="NZ_WKJQ01000001.1"/>
</dbReference>
<dbReference type="Pfam" id="PF00403">
    <property type="entry name" value="HMA"/>
    <property type="match status" value="1"/>
</dbReference>
<dbReference type="EMBL" id="WKJQ01000001">
    <property type="protein sequence ID" value="MRW96861.1"/>
    <property type="molecule type" value="Genomic_DNA"/>
</dbReference>
<feature type="domain" description="HMA" evidence="1">
    <location>
        <begin position="1"/>
        <end position="64"/>
    </location>
</feature>
<gene>
    <name evidence="2" type="ORF">GJR99_09790</name>
</gene>
<dbReference type="Gene3D" id="3.30.70.100">
    <property type="match status" value="1"/>
</dbReference>
<evidence type="ECO:0000313" key="2">
    <source>
        <dbReference type="EMBL" id="MRW96861.1"/>
    </source>
</evidence>
<dbReference type="GO" id="GO:0046872">
    <property type="term" value="F:metal ion binding"/>
    <property type="evidence" value="ECO:0007669"/>
    <property type="project" value="InterPro"/>
</dbReference>
<keyword evidence="3" id="KW-1185">Reference proteome</keyword>
<sequence>MSTTITVTGMTCEHCEGRVEDALAGVSGVTDATADREADSATVEGEADVDALVAAVEGAGYDASA</sequence>
<dbReference type="InterPro" id="IPR006121">
    <property type="entry name" value="HMA_dom"/>
</dbReference>
<comment type="caution">
    <text evidence="2">The sequence shown here is derived from an EMBL/GenBank/DDBJ whole genome shotgun (WGS) entry which is preliminary data.</text>
</comment>
<dbReference type="AlphaFoldDB" id="A0A6A8G741"/>
<protein>
    <submittedName>
        <fullName evidence="2">Heavy metal transporter</fullName>
    </submittedName>
</protein>
<dbReference type="PROSITE" id="PS50846">
    <property type="entry name" value="HMA_2"/>
    <property type="match status" value="1"/>
</dbReference>